<feature type="domain" description="Zn(2)-C6 fungal-type" evidence="8">
    <location>
        <begin position="21"/>
        <end position="51"/>
    </location>
</feature>
<dbReference type="PANTHER" id="PTHR46910">
    <property type="entry name" value="TRANSCRIPTION FACTOR PDR1"/>
    <property type="match status" value="1"/>
</dbReference>
<keyword evidence="5" id="KW-0804">Transcription</keyword>
<accession>A0A9P8VVD3</accession>
<dbReference type="PANTHER" id="PTHR46910:SF37">
    <property type="entry name" value="ZN(II)2CYS6 TRANSCRIPTION FACTOR (EUROFUNG)"/>
    <property type="match status" value="1"/>
</dbReference>
<keyword evidence="2" id="KW-0479">Metal-binding</keyword>
<dbReference type="Pfam" id="PF04082">
    <property type="entry name" value="Fungal_trans"/>
    <property type="match status" value="1"/>
</dbReference>
<dbReference type="PROSITE" id="PS00463">
    <property type="entry name" value="ZN2_CY6_FUNGAL_1"/>
    <property type="match status" value="1"/>
</dbReference>
<gene>
    <name evidence="9" type="ORF">B0T10DRAFT_586287</name>
</gene>
<evidence type="ECO:0000313" key="9">
    <source>
        <dbReference type="EMBL" id="KAH6874359.1"/>
    </source>
</evidence>
<dbReference type="CDD" id="cd00067">
    <property type="entry name" value="GAL4"/>
    <property type="match status" value="1"/>
</dbReference>
<evidence type="ECO:0000256" key="4">
    <source>
        <dbReference type="ARBA" id="ARBA00023125"/>
    </source>
</evidence>
<evidence type="ECO:0000256" key="2">
    <source>
        <dbReference type="ARBA" id="ARBA00022723"/>
    </source>
</evidence>
<proteinExistence type="predicted"/>
<dbReference type="GO" id="GO:0000981">
    <property type="term" value="F:DNA-binding transcription factor activity, RNA polymerase II-specific"/>
    <property type="evidence" value="ECO:0007669"/>
    <property type="project" value="InterPro"/>
</dbReference>
<reference evidence="9 10" key="1">
    <citation type="journal article" date="2021" name="Nat. Commun.">
        <title>Genetic determinants of endophytism in the Arabidopsis root mycobiome.</title>
        <authorList>
            <person name="Mesny F."/>
            <person name="Miyauchi S."/>
            <person name="Thiergart T."/>
            <person name="Pickel B."/>
            <person name="Atanasova L."/>
            <person name="Karlsson M."/>
            <person name="Huettel B."/>
            <person name="Barry K.W."/>
            <person name="Haridas S."/>
            <person name="Chen C."/>
            <person name="Bauer D."/>
            <person name="Andreopoulos W."/>
            <person name="Pangilinan J."/>
            <person name="LaButti K."/>
            <person name="Riley R."/>
            <person name="Lipzen A."/>
            <person name="Clum A."/>
            <person name="Drula E."/>
            <person name="Henrissat B."/>
            <person name="Kohler A."/>
            <person name="Grigoriev I.V."/>
            <person name="Martin F.M."/>
            <person name="Hacquard S."/>
        </authorList>
    </citation>
    <scope>NUCLEOTIDE SEQUENCE [LARGE SCALE GENOMIC DNA]</scope>
    <source>
        <strain evidence="9 10">MPI-CAGE-CH-0241</strain>
    </source>
</reference>
<keyword evidence="10" id="KW-1185">Reference proteome</keyword>
<evidence type="ECO:0000259" key="8">
    <source>
        <dbReference type="PROSITE" id="PS50048"/>
    </source>
</evidence>
<evidence type="ECO:0000256" key="7">
    <source>
        <dbReference type="SAM" id="MobiDB-lite"/>
    </source>
</evidence>
<dbReference type="Pfam" id="PF00172">
    <property type="entry name" value="Zn_clus"/>
    <property type="match status" value="1"/>
</dbReference>
<evidence type="ECO:0000256" key="5">
    <source>
        <dbReference type="ARBA" id="ARBA00023163"/>
    </source>
</evidence>
<dbReference type="Gene3D" id="4.10.240.10">
    <property type="entry name" value="Zn(2)-C6 fungal-type DNA-binding domain"/>
    <property type="match status" value="1"/>
</dbReference>
<evidence type="ECO:0000313" key="10">
    <source>
        <dbReference type="Proteomes" id="UP000777438"/>
    </source>
</evidence>
<dbReference type="InterPro" id="IPR007219">
    <property type="entry name" value="XnlR_reg_dom"/>
</dbReference>
<feature type="region of interest" description="Disordered" evidence="7">
    <location>
        <begin position="121"/>
        <end position="156"/>
    </location>
</feature>
<dbReference type="GO" id="GO:0006351">
    <property type="term" value="P:DNA-templated transcription"/>
    <property type="evidence" value="ECO:0007669"/>
    <property type="project" value="InterPro"/>
</dbReference>
<evidence type="ECO:0000256" key="6">
    <source>
        <dbReference type="ARBA" id="ARBA00023242"/>
    </source>
</evidence>
<dbReference type="GO" id="GO:0003677">
    <property type="term" value="F:DNA binding"/>
    <property type="evidence" value="ECO:0007669"/>
    <property type="project" value="UniProtKB-KW"/>
</dbReference>
<evidence type="ECO:0000256" key="1">
    <source>
        <dbReference type="ARBA" id="ARBA00004123"/>
    </source>
</evidence>
<evidence type="ECO:0000256" key="3">
    <source>
        <dbReference type="ARBA" id="ARBA00023015"/>
    </source>
</evidence>
<dbReference type="GO" id="GO:0005634">
    <property type="term" value="C:nucleus"/>
    <property type="evidence" value="ECO:0007669"/>
    <property type="project" value="UniProtKB-SubCell"/>
</dbReference>
<keyword evidence="3" id="KW-0805">Transcription regulation</keyword>
<dbReference type="PROSITE" id="PS50048">
    <property type="entry name" value="ZN2_CY6_FUNGAL_2"/>
    <property type="match status" value="1"/>
</dbReference>
<dbReference type="OrthoDB" id="3266505at2759"/>
<dbReference type="SMART" id="SM00906">
    <property type="entry name" value="Fungal_trans"/>
    <property type="match status" value="1"/>
</dbReference>
<dbReference type="AlphaFoldDB" id="A0A9P8VVD3"/>
<dbReference type="InterPro" id="IPR050987">
    <property type="entry name" value="AtrR-like"/>
</dbReference>
<comment type="subcellular location">
    <subcellularLocation>
        <location evidence="1">Nucleus</location>
    </subcellularLocation>
</comment>
<dbReference type="InterPro" id="IPR001138">
    <property type="entry name" value="Zn2Cys6_DnaBD"/>
</dbReference>
<comment type="caution">
    <text evidence="9">The sequence shown here is derived from an EMBL/GenBank/DDBJ whole genome shotgun (WGS) entry which is preliminary data.</text>
</comment>
<dbReference type="GO" id="GO:0008270">
    <property type="term" value="F:zinc ion binding"/>
    <property type="evidence" value="ECO:0007669"/>
    <property type="project" value="InterPro"/>
</dbReference>
<dbReference type="Proteomes" id="UP000777438">
    <property type="component" value="Unassembled WGS sequence"/>
</dbReference>
<feature type="region of interest" description="Disordered" evidence="7">
    <location>
        <begin position="84"/>
        <end position="106"/>
    </location>
</feature>
<protein>
    <submittedName>
        <fullName evidence="9">Fungal-specific transcription factor domain-containing protein</fullName>
    </submittedName>
</protein>
<dbReference type="InterPro" id="IPR036864">
    <property type="entry name" value="Zn2-C6_fun-type_DNA-bd_sf"/>
</dbReference>
<organism evidence="9 10">
    <name type="scientific">Thelonectria olida</name>
    <dbReference type="NCBI Taxonomy" id="1576542"/>
    <lineage>
        <taxon>Eukaryota</taxon>
        <taxon>Fungi</taxon>
        <taxon>Dikarya</taxon>
        <taxon>Ascomycota</taxon>
        <taxon>Pezizomycotina</taxon>
        <taxon>Sordariomycetes</taxon>
        <taxon>Hypocreomycetidae</taxon>
        <taxon>Hypocreales</taxon>
        <taxon>Nectriaceae</taxon>
        <taxon>Thelonectria</taxon>
    </lineage>
</organism>
<dbReference type="CDD" id="cd12148">
    <property type="entry name" value="fungal_TF_MHR"/>
    <property type="match status" value="1"/>
</dbReference>
<dbReference type="EMBL" id="JAGPYM010000039">
    <property type="protein sequence ID" value="KAH6874359.1"/>
    <property type="molecule type" value="Genomic_DNA"/>
</dbReference>
<keyword evidence="6" id="KW-0539">Nucleus</keyword>
<dbReference type="SUPFAM" id="SSF57701">
    <property type="entry name" value="Zn2/Cys6 DNA-binding domain"/>
    <property type="match status" value="1"/>
</dbReference>
<feature type="compositionally biased region" description="Basic and acidic residues" evidence="7">
    <location>
        <begin position="86"/>
        <end position="100"/>
    </location>
</feature>
<sequence length="701" mass="77507">MDTSSEADTLRRTKSLHAVQACLRCREKKTRCDGNKPACQSCIARGQECSYSQVQKRRGPGKGKKEMQALQKRVSEMESLLNRSGLLERNEAPEAGRDASLKPGDSSTALPSCIINISASPSVGEGGDRQLCDQEQPNADSAEPLSSHAAGLQNTGTTDISRGAMFSLFGFTHEKTDEHKAVNNPMSLSPVVAFPVLPGEAHRHLVRFSIGDICYEFPLLHLPWLYSRLTEPDPLERHDKSWWALLNTLIAMGIVSKGINSSFRETSADAWGFFKNAYAVFPHLVLQGNEFLTVQALLAMAIFMMWSADTRTTALILSTAVRELQTIGLHGGICRTIGGEPVADEMRSRVIWLTFILDMEMSSNCGLPPSQSDEDIDIGLPEDRSLDRHSDMTNSEEGGDKVFRPRVELAIIQARIRRGLYTAKSRRQSTDQLLGTVHDLDPALEHWRSIAPVALQSYNSPQDGDCALDKSLVSLSFAYYHCISMVHWAVLRSKIQQSAVDGAARDHAMSIPQLQVIASTAKVRVAARAMIAMIRRVSPQPFTELWRFLRYPISACLTLLGRVLDDPAGAEAQCDLKAIRWFRQFIQKMVREEDCDLNQVLHGCIKMEEIASTAMADAVKEPSPDLSLNERREAIASLLGAATHPMFIAQGLMGNLPNSDAEIARTLSGYLGLSWEENPSYGSFVPESLRPEAYGFVFKIE</sequence>
<dbReference type="SMART" id="SM00066">
    <property type="entry name" value="GAL4"/>
    <property type="match status" value="1"/>
</dbReference>
<name>A0A9P8VVD3_9HYPO</name>
<keyword evidence="4" id="KW-0238">DNA-binding</keyword>